<dbReference type="InterPro" id="IPR018919">
    <property type="entry name" value="DUF2484"/>
</dbReference>
<keyword evidence="1" id="KW-0472">Membrane</keyword>
<keyword evidence="3" id="KW-1185">Reference proteome</keyword>
<feature type="transmembrane region" description="Helical" evidence="1">
    <location>
        <begin position="52"/>
        <end position="72"/>
    </location>
</feature>
<reference evidence="2 3" key="1">
    <citation type="submission" date="2023-10" db="EMBL/GenBank/DDBJ databases">
        <title>Roseovarius strain S88 nov., isolated from a marine algae.</title>
        <authorList>
            <person name="Lee M.W."/>
            <person name="Lee J.K."/>
            <person name="Kim J.M."/>
            <person name="Choi D.G."/>
            <person name="Baek J.H."/>
            <person name="Bayburt H."/>
            <person name="Jung J.J."/>
            <person name="Han D.M."/>
            <person name="Jeon C.O."/>
        </authorList>
    </citation>
    <scope>NUCLEOTIDE SEQUENCE [LARGE SCALE GENOMIC DNA]</scope>
    <source>
        <strain evidence="2 3">S88</strain>
    </source>
</reference>
<dbReference type="EMBL" id="CP146069">
    <property type="protein sequence ID" value="WWR45595.1"/>
    <property type="molecule type" value="Genomic_DNA"/>
</dbReference>
<accession>A0ABZ2HDD5</accession>
<evidence type="ECO:0000256" key="1">
    <source>
        <dbReference type="SAM" id="Phobius"/>
    </source>
</evidence>
<dbReference type="Proteomes" id="UP001364156">
    <property type="component" value="Chromosome"/>
</dbReference>
<proteinExistence type="predicted"/>
<evidence type="ECO:0000313" key="3">
    <source>
        <dbReference type="Proteomes" id="UP001364156"/>
    </source>
</evidence>
<dbReference type="RefSeq" id="WP_338548517.1">
    <property type="nucleotide sequence ID" value="NZ_CP146069.1"/>
</dbReference>
<dbReference type="Pfam" id="PF10658">
    <property type="entry name" value="DUF2484"/>
    <property type="match status" value="1"/>
</dbReference>
<sequence>MNLSLILACLWAIAANVLAMIPSKDNLWFRAYVLIGIGIPLLGYVVYQNGPWVGLFVLAAGMSLLRWPIVYLGRWARRMLGRGKEQS</sequence>
<feature type="transmembrane region" description="Helical" evidence="1">
    <location>
        <begin position="29"/>
        <end position="47"/>
    </location>
</feature>
<name>A0ABZ2HDD5_9RHOB</name>
<protein>
    <submittedName>
        <fullName evidence="2">DUF2484 family protein</fullName>
    </submittedName>
</protein>
<keyword evidence="1" id="KW-1133">Transmembrane helix</keyword>
<keyword evidence="1" id="KW-0812">Transmembrane</keyword>
<organism evidence="2 3">
    <name type="scientific">Roseovarius phycicola</name>
    <dbReference type="NCBI Taxonomy" id="3080976"/>
    <lineage>
        <taxon>Bacteria</taxon>
        <taxon>Pseudomonadati</taxon>
        <taxon>Pseudomonadota</taxon>
        <taxon>Alphaproteobacteria</taxon>
        <taxon>Rhodobacterales</taxon>
        <taxon>Roseobacteraceae</taxon>
        <taxon>Roseovarius</taxon>
    </lineage>
</organism>
<evidence type="ECO:0000313" key="2">
    <source>
        <dbReference type="EMBL" id="WWR45595.1"/>
    </source>
</evidence>
<gene>
    <name evidence="2" type="ORF">RZ517_12420</name>
</gene>